<dbReference type="EMBL" id="CP001389">
    <property type="protein sequence ID" value="ACP24002.1"/>
    <property type="molecule type" value="Genomic_DNA"/>
</dbReference>
<sequence length="55" mass="6235">MRPFTVARQREREPQKAAVETVLDMSLSFGWAGHMAPRRFMNNAKRSPSASPFAN</sequence>
<protein>
    <submittedName>
        <fullName evidence="1">Uncharacterized protein</fullName>
    </submittedName>
</protein>
<proteinExistence type="predicted"/>
<dbReference type="OrthoDB" id="8281848at2"/>
<evidence type="ECO:0000313" key="2">
    <source>
        <dbReference type="Proteomes" id="UP000001054"/>
    </source>
</evidence>
<evidence type="ECO:0000313" key="1">
    <source>
        <dbReference type="EMBL" id="ACP24002.1"/>
    </source>
</evidence>
<dbReference type="Proteomes" id="UP000001054">
    <property type="component" value="Chromosome"/>
</dbReference>
<dbReference type="AlphaFoldDB" id="C3MFV1"/>
<organism evidence="1 2">
    <name type="scientific">Sinorhizobium fredii (strain NBRC 101917 / NGR234)</name>
    <dbReference type="NCBI Taxonomy" id="394"/>
    <lineage>
        <taxon>Bacteria</taxon>
        <taxon>Pseudomonadati</taxon>
        <taxon>Pseudomonadota</taxon>
        <taxon>Alphaproteobacteria</taxon>
        <taxon>Hyphomicrobiales</taxon>
        <taxon>Rhizobiaceae</taxon>
        <taxon>Sinorhizobium/Ensifer group</taxon>
        <taxon>Sinorhizobium</taxon>
    </lineage>
</organism>
<reference evidence="1 2" key="1">
    <citation type="journal article" date="2009" name="Appl. Environ. Microbiol.">
        <title>Rhizobium sp. strain NGR234 possesses a remarkable number of secretion systems.</title>
        <authorList>
            <person name="Schmeisser C."/>
            <person name="Liesegang H."/>
            <person name="Krysciak D."/>
            <person name="Bakkou N."/>
            <person name="Le Quere A."/>
            <person name="Wollherr A."/>
            <person name="Heinemeyer I."/>
            <person name="Morgenstern B."/>
            <person name="Pommerening-Roeser A."/>
            <person name="Flores M."/>
            <person name="Palacios R."/>
            <person name="Brenner S."/>
            <person name="Gottschalk G."/>
            <person name="Schmitz R.A."/>
            <person name="Broughton W.J."/>
            <person name="Perret X."/>
            <person name="Strittmatter A.W."/>
            <person name="Streit W.R."/>
        </authorList>
    </citation>
    <scope>NUCLEOTIDE SEQUENCE [LARGE SCALE GENOMIC DNA]</scope>
    <source>
        <strain evidence="2">NBRC 101917 / NGR234</strain>
    </source>
</reference>
<dbReference type="PATRIC" id="fig|394.7.peg.3000"/>
<keyword evidence="2" id="KW-1185">Reference proteome</keyword>
<dbReference type="HOGENOM" id="CLU_3029306_0_0_5"/>
<gene>
    <name evidence="1" type="ordered locus">NGR_c02020</name>
</gene>
<dbReference type="KEGG" id="rhi:NGR_c02020"/>
<accession>C3MFV1</accession>
<name>C3MFV1_SINFN</name>